<sequence length="93" mass="10743">MQSFGIRFDTVDIEENDVSFAVKADVTNIKKDDYDDEDVTVEIQGVDIDGFEILTVYLSGKVAFNMTKTLTDRTDYQDKDEFEQVVKWQFVDV</sequence>
<protein>
    <submittedName>
        <fullName evidence="1">Uncharacterized protein</fullName>
    </submittedName>
</protein>
<dbReference type="AlphaFoldDB" id="A0A2L1VMV7"/>
<accession>A0A2L1VMV7</accession>
<evidence type="ECO:0000313" key="1">
    <source>
        <dbReference type="EMBL" id="AVF46471.1"/>
    </source>
</evidence>
<name>A0A2L1VMV7_ACINO</name>
<dbReference type="Proteomes" id="UP000237921">
    <property type="component" value="Chromosome"/>
</dbReference>
<dbReference type="EMBL" id="CP014019">
    <property type="protein sequence ID" value="AVF46471.1"/>
    <property type="molecule type" value="Genomic_DNA"/>
</dbReference>
<organism evidence="1 2">
    <name type="scientific">Acinetobacter nosocomialis</name>
    <dbReference type="NCBI Taxonomy" id="106654"/>
    <lineage>
        <taxon>Bacteria</taxon>
        <taxon>Pseudomonadati</taxon>
        <taxon>Pseudomonadota</taxon>
        <taxon>Gammaproteobacteria</taxon>
        <taxon>Moraxellales</taxon>
        <taxon>Moraxellaceae</taxon>
        <taxon>Acinetobacter</taxon>
        <taxon>Acinetobacter calcoaceticus/baumannii complex</taxon>
    </lineage>
</organism>
<reference evidence="2" key="1">
    <citation type="submission" date="2017-12" db="EMBL/GenBank/DDBJ databases">
        <title>FDA dAtabase for Regulatory Grade micrObial Sequences (FDA-ARGOS): Supporting development and validation of Infectious Disease Dx tests.</title>
        <authorList>
            <person name="Hoffmann M."/>
            <person name="Allard M."/>
            <person name="Evans P."/>
            <person name="Brown E."/>
            <person name="Tallon L."/>
            <person name="Sadzewicz L."/>
            <person name="Sengamalay N."/>
            <person name="Ott S."/>
            <person name="Godinez A."/>
            <person name="Nagaraj S."/>
            <person name="Vavikolanu K."/>
            <person name="Aluvathingal J."/>
            <person name="Nadendla S."/>
            <person name="Sichtig H."/>
        </authorList>
    </citation>
    <scope>NUCLEOTIDE SEQUENCE [LARGE SCALE GENOMIC DNA]</scope>
    <source>
        <strain evidence="2">FDAARGOS_129</strain>
    </source>
</reference>
<gene>
    <name evidence="1" type="ORF">AL533_12575</name>
</gene>
<evidence type="ECO:0000313" key="2">
    <source>
        <dbReference type="Proteomes" id="UP000237921"/>
    </source>
</evidence>
<proteinExistence type="predicted"/>